<feature type="binding site" evidence="6">
    <location>
        <position position="172"/>
    </location>
    <ligand>
        <name>Mg(2+)</name>
        <dbReference type="ChEBI" id="CHEBI:18420"/>
    </ligand>
</feature>
<evidence type="ECO:0000256" key="5">
    <source>
        <dbReference type="PIRSR" id="PIRSR634603-1"/>
    </source>
</evidence>
<dbReference type="Gene3D" id="3.30.390.10">
    <property type="entry name" value="Enolase-like, N-terminal domain"/>
    <property type="match status" value="1"/>
</dbReference>
<dbReference type="SFLD" id="SFLDG00180">
    <property type="entry name" value="muconate_cycloisomerase"/>
    <property type="match status" value="1"/>
</dbReference>
<dbReference type="InterPro" id="IPR034603">
    <property type="entry name" value="Dipeptide_epimerase"/>
</dbReference>
<feature type="binding site" evidence="6">
    <location>
        <position position="221"/>
    </location>
    <ligand>
        <name>Mg(2+)</name>
        <dbReference type="ChEBI" id="CHEBI:18420"/>
    </ligand>
</feature>
<dbReference type="PANTHER" id="PTHR48080:SF3">
    <property type="entry name" value="ENOLASE SUPERFAMILY MEMBER DDB_G0284701"/>
    <property type="match status" value="1"/>
</dbReference>
<evidence type="ECO:0000256" key="6">
    <source>
        <dbReference type="PIRSR" id="PIRSR634603-3"/>
    </source>
</evidence>
<keyword evidence="2 6" id="KW-0479">Metal-binding</keyword>
<evidence type="ECO:0000259" key="8">
    <source>
        <dbReference type="SMART" id="SM00922"/>
    </source>
</evidence>
<dbReference type="Pfam" id="PF13378">
    <property type="entry name" value="MR_MLE_C"/>
    <property type="match status" value="1"/>
</dbReference>
<dbReference type="NCBIfam" id="NF042940">
    <property type="entry name" value="racemase_DgcA"/>
    <property type="match status" value="1"/>
</dbReference>
<organism evidence="9 10">
    <name type="scientific">Chromatocurvus halotolerans</name>
    <dbReference type="NCBI Taxonomy" id="1132028"/>
    <lineage>
        <taxon>Bacteria</taxon>
        <taxon>Pseudomonadati</taxon>
        <taxon>Pseudomonadota</taxon>
        <taxon>Gammaproteobacteria</taxon>
        <taxon>Cellvibrionales</taxon>
        <taxon>Halieaceae</taxon>
        <taxon>Chromatocurvus</taxon>
    </lineage>
</organism>
<dbReference type="Pfam" id="PF02746">
    <property type="entry name" value="MR_MLE_N"/>
    <property type="match status" value="1"/>
</dbReference>
<dbReference type="Proteomes" id="UP000294980">
    <property type="component" value="Unassembled WGS sequence"/>
</dbReference>
<dbReference type="InterPro" id="IPR029017">
    <property type="entry name" value="Enolase-like_N"/>
</dbReference>
<keyword evidence="10" id="KW-1185">Reference proteome</keyword>
<evidence type="ECO:0000256" key="3">
    <source>
        <dbReference type="ARBA" id="ARBA00022842"/>
    </source>
</evidence>
<dbReference type="OrthoDB" id="9782675at2"/>
<dbReference type="Gene3D" id="3.20.20.120">
    <property type="entry name" value="Enolase-like C-terminal domain"/>
    <property type="match status" value="1"/>
</dbReference>
<sequence length="324" mass="34990">MRQLTCSVENWSLKRPFHITGYTFSEVAVLHASICEGDQMGQGEATGIYYLQETGSSLLAQAQSVSGAIADGASRDDLLRLLPAGGARNALDAALWDLEAKQAGKRVWEMLGIPIQPVVTVNTVGIGSPADMATVAKSLDTDHIKVKLNDDMPLERLRAVRAARPDAVIVVDVNAGWTFAQLQALAPRFRDLGVAMIEQPLPRGADSELEGYKAPLPLCADESCLDTTEFEQAAKRYQMINIKLDKTGGLTEALRLAAMARDRGIDLMVGNMVGTSLGMAPGFVIAQQCRFVDLDGALLLRRDRDHPMSYTGGVVMPPPVELWG</sequence>
<dbReference type="InterPro" id="IPR029065">
    <property type="entry name" value="Enolase_C-like"/>
</dbReference>
<evidence type="ECO:0000313" key="10">
    <source>
        <dbReference type="Proteomes" id="UP000294980"/>
    </source>
</evidence>
<feature type="domain" description="Mandelate racemase/muconate lactonizing enzyme C-terminal" evidence="8">
    <location>
        <begin position="129"/>
        <end position="219"/>
    </location>
</feature>
<feature type="active site" description="Proton acceptor; specific for (S)-substrate epimerization" evidence="5">
    <location>
        <position position="243"/>
    </location>
</feature>
<dbReference type="CDD" id="cd03319">
    <property type="entry name" value="L-Ala-DL-Glu_epimerase"/>
    <property type="match status" value="1"/>
</dbReference>
<dbReference type="SFLD" id="SFLDS00001">
    <property type="entry name" value="Enolase"/>
    <property type="match status" value="1"/>
</dbReference>
<dbReference type="GO" id="GO:0046872">
    <property type="term" value="F:metal ion binding"/>
    <property type="evidence" value="ECO:0007669"/>
    <property type="project" value="UniProtKB-KW"/>
</dbReference>
<gene>
    <name evidence="9" type="ORF">EV688_11141</name>
</gene>
<feature type="binding site" evidence="6">
    <location>
        <position position="198"/>
    </location>
    <ligand>
        <name>Mg(2+)</name>
        <dbReference type="ChEBI" id="CHEBI:18420"/>
    </ligand>
</feature>
<evidence type="ECO:0000256" key="4">
    <source>
        <dbReference type="ARBA" id="ARBA00023235"/>
    </source>
</evidence>
<keyword evidence="3 6" id="KW-0460">Magnesium</keyword>
<dbReference type="PANTHER" id="PTHR48080">
    <property type="entry name" value="D-GALACTONATE DEHYDRATASE-RELATED"/>
    <property type="match status" value="1"/>
</dbReference>
<evidence type="ECO:0000313" key="9">
    <source>
        <dbReference type="EMBL" id="TCO74884.1"/>
    </source>
</evidence>
<evidence type="ECO:0000256" key="1">
    <source>
        <dbReference type="ARBA" id="ARBA00008031"/>
    </source>
</evidence>
<keyword evidence="4 7" id="KW-0413">Isomerase</keyword>
<dbReference type="RefSeq" id="WP_117318909.1">
    <property type="nucleotide sequence ID" value="NZ_QQSW01000016.1"/>
</dbReference>
<dbReference type="GO" id="GO:0016855">
    <property type="term" value="F:racemase and epimerase activity, acting on amino acids and derivatives"/>
    <property type="evidence" value="ECO:0007669"/>
    <property type="project" value="UniProtKB-UniRule"/>
</dbReference>
<accession>A0A4R2KN44</accession>
<dbReference type="InterPro" id="IPR013341">
    <property type="entry name" value="Mandelate_racemase_N_dom"/>
</dbReference>
<protein>
    <recommendedName>
        <fullName evidence="7">Dipeptide epimerase</fullName>
        <ecNumber evidence="7">5.1.1.-</ecNumber>
    </recommendedName>
</protein>
<comment type="caution">
    <text evidence="9">The sequence shown here is derived from an EMBL/GenBank/DDBJ whole genome shotgun (WGS) entry which is preliminary data.</text>
</comment>
<comment type="cofactor">
    <cofactor evidence="6 7">
        <name>Mg(2+)</name>
        <dbReference type="ChEBI" id="CHEBI:18420"/>
    </cofactor>
    <text evidence="6 7">Binds 1 Mg(2+) ion per subunit.</text>
</comment>
<evidence type="ECO:0000256" key="7">
    <source>
        <dbReference type="RuleBase" id="RU366006"/>
    </source>
</evidence>
<reference evidence="9 10" key="1">
    <citation type="submission" date="2019-03" db="EMBL/GenBank/DDBJ databases">
        <title>Genomic Encyclopedia of Type Strains, Phase IV (KMG-IV): sequencing the most valuable type-strain genomes for metagenomic binning, comparative biology and taxonomic classification.</title>
        <authorList>
            <person name="Goeker M."/>
        </authorList>
    </citation>
    <scope>NUCLEOTIDE SEQUENCE [LARGE SCALE GENOMIC DNA]</scope>
    <source>
        <strain evidence="9 10">DSM 23344</strain>
    </source>
</reference>
<comment type="similarity">
    <text evidence="1 7">Belongs to the mandelate racemase/muconate lactonizing enzyme family.</text>
</comment>
<dbReference type="EC" id="5.1.1.-" evidence="7"/>
<proteinExistence type="inferred from homology"/>
<dbReference type="InterPro" id="IPR034593">
    <property type="entry name" value="DgoD-like"/>
</dbReference>
<evidence type="ECO:0000256" key="2">
    <source>
        <dbReference type="ARBA" id="ARBA00022723"/>
    </source>
</evidence>
<dbReference type="GO" id="GO:0009063">
    <property type="term" value="P:amino acid catabolic process"/>
    <property type="evidence" value="ECO:0007669"/>
    <property type="project" value="InterPro"/>
</dbReference>
<dbReference type="SUPFAM" id="SSF54826">
    <property type="entry name" value="Enolase N-terminal domain-like"/>
    <property type="match status" value="1"/>
</dbReference>
<dbReference type="SUPFAM" id="SSF51604">
    <property type="entry name" value="Enolase C-terminal domain-like"/>
    <property type="match status" value="1"/>
</dbReference>
<dbReference type="InterPro" id="IPR036849">
    <property type="entry name" value="Enolase-like_C_sf"/>
</dbReference>
<dbReference type="InterPro" id="IPR018110">
    <property type="entry name" value="Mandel_Rmase/mucon_lact_enz_CS"/>
</dbReference>
<dbReference type="EMBL" id="SLWX01000011">
    <property type="protein sequence ID" value="TCO74884.1"/>
    <property type="molecule type" value="Genomic_DNA"/>
</dbReference>
<name>A0A4R2KN44_9GAMM</name>
<dbReference type="InterPro" id="IPR013342">
    <property type="entry name" value="Mandelate_racemase_C"/>
</dbReference>
<dbReference type="PROSITE" id="PS00909">
    <property type="entry name" value="MR_MLE_2"/>
    <property type="match status" value="1"/>
</dbReference>
<feature type="active site" description="Proton acceptor; specific for (R)-substrate epimerization" evidence="5">
    <location>
        <position position="147"/>
    </location>
</feature>
<dbReference type="SMART" id="SM00922">
    <property type="entry name" value="MR_MLE"/>
    <property type="match status" value="1"/>
</dbReference>
<dbReference type="AlphaFoldDB" id="A0A4R2KN44"/>